<gene>
    <name evidence="2" type="ORF">UFOVP1246_5</name>
</gene>
<reference evidence="2" key="1">
    <citation type="submission" date="2020-05" db="EMBL/GenBank/DDBJ databases">
        <authorList>
            <person name="Chiriac C."/>
            <person name="Salcher M."/>
            <person name="Ghai R."/>
            <person name="Kavagutti S V."/>
        </authorList>
    </citation>
    <scope>NUCLEOTIDE SEQUENCE</scope>
</reference>
<dbReference type="InterPro" id="IPR055201">
    <property type="entry name" value="IHF-like_H2TH"/>
</dbReference>
<feature type="domain" description="Integration host factor-like helix-two turn-helix" evidence="1">
    <location>
        <begin position="46"/>
        <end position="108"/>
    </location>
</feature>
<dbReference type="Pfam" id="PF22525">
    <property type="entry name" value="H2TH_5"/>
    <property type="match status" value="1"/>
</dbReference>
<dbReference type="InterPro" id="IPR047806">
    <property type="entry name" value="IHF_actinobact"/>
</dbReference>
<dbReference type="NCBIfam" id="NF041260">
    <property type="entry name" value="actino_IHF"/>
    <property type="match status" value="1"/>
</dbReference>
<protein>
    <recommendedName>
        <fullName evidence="1">Integration host factor-like helix-two turn-helix domain-containing protein</fullName>
    </recommendedName>
</protein>
<organism evidence="2">
    <name type="scientific">uncultured Caudovirales phage</name>
    <dbReference type="NCBI Taxonomy" id="2100421"/>
    <lineage>
        <taxon>Viruses</taxon>
        <taxon>Duplodnaviria</taxon>
        <taxon>Heunggongvirae</taxon>
        <taxon>Uroviricota</taxon>
        <taxon>Caudoviricetes</taxon>
        <taxon>Peduoviridae</taxon>
        <taxon>Maltschvirus</taxon>
        <taxon>Maltschvirus maltsch</taxon>
    </lineage>
</organism>
<evidence type="ECO:0000259" key="1">
    <source>
        <dbReference type="Pfam" id="PF22525"/>
    </source>
</evidence>
<dbReference type="Gene3D" id="1.10.8.50">
    <property type="match status" value="1"/>
</dbReference>
<dbReference type="EMBL" id="LR797193">
    <property type="protein sequence ID" value="CAB4192963.1"/>
    <property type="molecule type" value="Genomic_DNA"/>
</dbReference>
<evidence type="ECO:0000313" key="2">
    <source>
        <dbReference type="EMBL" id="CAB4192963.1"/>
    </source>
</evidence>
<proteinExistence type="predicted"/>
<name>A0A6J5R7P0_9CAUD</name>
<sequence length="116" mass="13137">MTENNRPMPPVLDNAARLAALDKAIDYRRRQAAFKKELKDGQHPDIVATLAKCLGDEALCRLKTRVFIESLPSIGKISARKMMEELKISENRRIQGLGRQQRADISERVRLVAGMH</sequence>
<accession>A0A6J5R7P0</accession>